<protein>
    <submittedName>
        <fullName evidence="3">Type III restriction enzyme, res subunit</fullName>
    </submittedName>
</protein>
<gene>
    <name evidence="3" type="ORF">SAMN05216302_101179</name>
</gene>
<evidence type="ECO:0000259" key="1">
    <source>
        <dbReference type="Pfam" id="PF04851"/>
    </source>
</evidence>
<evidence type="ECO:0000313" key="4">
    <source>
        <dbReference type="Proteomes" id="UP000199533"/>
    </source>
</evidence>
<evidence type="ECO:0000313" key="3">
    <source>
        <dbReference type="EMBL" id="SFK64847.1"/>
    </source>
</evidence>
<dbReference type="OrthoDB" id="436461at2"/>
<dbReference type="GO" id="GO:0016787">
    <property type="term" value="F:hydrolase activity"/>
    <property type="evidence" value="ECO:0007669"/>
    <property type="project" value="InterPro"/>
</dbReference>
<organism evidence="3 4">
    <name type="scientific">Nitrosomonas aestuarii</name>
    <dbReference type="NCBI Taxonomy" id="52441"/>
    <lineage>
        <taxon>Bacteria</taxon>
        <taxon>Pseudomonadati</taxon>
        <taxon>Pseudomonadota</taxon>
        <taxon>Betaproteobacteria</taxon>
        <taxon>Nitrosomonadales</taxon>
        <taxon>Nitrosomonadaceae</taxon>
        <taxon>Nitrosomonas</taxon>
    </lineage>
</organism>
<dbReference type="SUPFAM" id="SSF52540">
    <property type="entry name" value="P-loop containing nucleoside triphosphate hydrolases"/>
    <property type="match status" value="1"/>
</dbReference>
<dbReference type="EMBL" id="FOSP01000011">
    <property type="protein sequence ID" value="SFK64847.1"/>
    <property type="molecule type" value="Genomic_DNA"/>
</dbReference>
<dbReference type="InterPro" id="IPR018310">
    <property type="entry name" value="Put_endonuclease_Z1-dom"/>
</dbReference>
<reference evidence="4" key="1">
    <citation type="submission" date="2016-10" db="EMBL/GenBank/DDBJ databases">
        <authorList>
            <person name="Varghese N."/>
            <person name="Submissions S."/>
        </authorList>
    </citation>
    <scope>NUCLEOTIDE SEQUENCE [LARGE SCALE GENOMIC DNA]</scope>
    <source>
        <strain evidence="4">Nm69</strain>
    </source>
</reference>
<dbReference type="InterPro" id="IPR006935">
    <property type="entry name" value="Helicase/UvrB_N"/>
</dbReference>
<evidence type="ECO:0000259" key="2">
    <source>
        <dbReference type="Pfam" id="PF10593"/>
    </source>
</evidence>
<name>A0A1I4B9N1_9PROT</name>
<dbReference type="InterPro" id="IPR027417">
    <property type="entry name" value="P-loop_NTPase"/>
</dbReference>
<dbReference type="Gene3D" id="3.40.50.300">
    <property type="entry name" value="P-loop containing nucleotide triphosphate hydrolases"/>
    <property type="match status" value="1"/>
</dbReference>
<dbReference type="AlphaFoldDB" id="A0A1I4B9N1"/>
<dbReference type="RefSeq" id="WP_090699172.1">
    <property type="nucleotide sequence ID" value="NZ_FOSP01000011.1"/>
</dbReference>
<sequence>MHESKKINDVKKILSQDIVVLGDKMTSKDIFDVIEQYRPVLEARFGFSNDDFEHLQRVLETEYVTTMGAGVSLIDPEDVHDEKWLTRREIDWNYWNDYESYLIGENWPTRVVSSMDTITNKILGLLKDPEEEGEWYRRGLVLGHVQSGKTANYIGLISKAADTGYKFIIVIAGIHNNLRKQTQERVDEGFIGRDSTTKEFKGVGLISPKRGMPVTVTTTESDFNKALAKSFGMELKSLNNKFILVIKKNVHTLSALYNWLKKLNTREGLEKITDIPMLLIDDEADNASINTNKPELDPTRTNKEIRAILNLFRKRCYVGYTATPFANIFVNPDDADEMLGDNLFPKDFIYCLDAPTNYFGSEKIFLNDENSEKFIIEIDDCEGHIPLRHKNGDPVLEIPPTLKEAIRLFILSRAIRNLRGQEKKHASMMINMSRFVATQRDVKQLVELYLDEISKAIKFNYKLPIANAEKDLFIRQFKEDFRKEYSDAGLSWETVLKELNDAAQAVKTFLVNGKSDETLDYSAYEKEGDALTAVAIGGLSMSRGLTVEGLTISYIYRNSKMYDTLMQMGRWFGYRDNYEDLCRVYMSDVSKGWYSHISEATEELRAQIKRMIREGKKPSDFGLYVRAHPDTLIVTALNKMRFAKNKSFQVSYDGQLKETHILSNDERLHDKNRELLNSFFQKLISREEPYIDSTGSYLFRDISWETIQEIVLKFKFHKSLYDLDELIPDYIKKVSDILPNWDVSFKNPEGKQPEGSEILASQIRDIGYKETGKPKKPEYAPGWYTGNKQRFSGNSMFAIGLDDDQKEYAQKLAEDADRKNPIFSDFTNARTKPILMFHLLDLIDKKNNEEVILKRAPALSVSFPNSTDFRTVDYTVGPVWLKQFEQERCDSPGEEDDYDPEQ</sequence>
<dbReference type="GO" id="GO:0005524">
    <property type="term" value="F:ATP binding"/>
    <property type="evidence" value="ECO:0007669"/>
    <property type="project" value="InterPro"/>
</dbReference>
<feature type="domain" description="Putative endonuclease Z1" evidence="2">
    <location>
        <begin position="402"/>
        <end position="631"/>
    </location>
</feature>
<dbReference type="Proteomes" id="UP000199533">
    <property type="component" value="Unassembled WGS sequence"/>
</dbReference>
<dbReference type="STRING" id="52441.SAMN05216302_101179"/>
<feature type="domain" description="Helicase/UvrB N-terminal" evidence="1">
    <location>
        <begin position="147"/>
        <end position="325"/>
    </location>
</feature>
<dbReference type="GO" id="GO:0003677">
    <property type="term" value="F:DNA binding"/>
    <property type="evidence" value="ECO:0007669"/>
    <property type="project" value="InterPro"/>
</dbReference>
<keyword evidence="4" id="KW-1185">Reference proteome</keyword>
<dbReference type="Pfam" id="PF04851">
    <property type="entry name" value="ResIII"/>
    <property type="match status" value="1"/>
</dbReference>
<accession>A0A1I4B9N1</accession>
<dbReference type="Pfam" id="PF10593">
    <property type="entry name" value="Z1"/>
    <property type="match status" value="1"/>
</dbReference>
<proteinExistence type="predicted"/>